<keyword evidence="2" id="KW-1185">Reference proteome</keyword>
<dbReference type="Proteomes" id="UP001145114">
    <property type="component" value="Unassembled WGS sequence"/>
</dbReference>
<feature type="non-terminal residue" evidence="1">
    <location>
        <position position="437"/>
    </location>
</feature>
<accession>A0ACC1HAV0</accession>
<reference evidence="1" key="1">
    <citation type="submission" date="2022-06" db="EMBL/GenBank/DDBJ databases">
        <title>Phylogenomic reconstructions and comparative analyses of Kickxellomycotina fungi.</title>
        <authorList>
            <person name="Reynolds N.K."/>
            <person name="Stajich J.E."/>
            <person name="Barry K."/>
            <person name="Grigoriev I.V."/>
            <person name="Crous P."/>
            <person name="Smith M.E."/>
        </authorList>
    </citation>
    <scope>NUCLEOTIDE SEQUENCE</scope>
    <source>
        <strain evidence="1">RSA 2271</strain>
    </source>
</reference>
<feature type="non-terminal residue" evidence="1">
    <location>
        <position position="1"/>
    </location>
</feature>
<sequence>SIEDCPDNLISDSRAFIGAIDCCEVSLTSKPPRIPITIFIFSDIIMITQRLTSGKSSDKGRQNRLHQVRQKVTTSDAAGSAQAAVRKADSFFIMADGNTKYYRFVSWAELDRIRVLEKGNLQSSKSFFLHRPPPSPFASPESRWLYPRLGSHKPAHQRLKSLRNAGASSDATPSGDGMQGIDTRSIFYCEEDGDPYWHPQYLHEYELETASARKKLNELFDTAIHRMQHQPSYTRVGFPSDKGAPEPFETHRISMIDQEWSINIWDEESYQEHRMHSFDPSEGAATVVWDYRNKDQPAADIPPASPVVTDMHIPNLRESYPHLSCCVIDCGDDGYVIEIPTLTSITADNQQPPSPDYSVPQTVWVGKKDLSGLCVQVERSIFDFQRAWVNSPGHFRIQQSYNQSILACLFNLCPNPFMSTAAKPEPVAASTPRKFMT</sequence>
<name>A0ACC1HAV0_9FUNG</name>
<proteinExistence type="predicted"/>
<dbReference type="EMBL" id="JAMZIH010007348">
    <property type="protein sequence ID" value="KAJ1673125.1"/>
    <property type="molecule type" value="Genomic_DNA"/>
</dbReference>
<protein>
    <submittedName>
        <fullName evidence="1">Uncharacterized protein</fullName>
    </submittedName>
</protein>
<gene>
    <name evidence="1" type="ORF">EV182_005835</name>
</gene>
<evidence type="ECO:0000313" key="2">
    <source>
        <dbReference type="Proteomes" id="UP001145114"/>
    </source>
</evidence>
<evidence type="ECO:0000313" key="1">
    <source>
        <dbReference type="EMBL" id="KAJ1673125.1"/>
    </source>
</evidence>
<organism evidence="1 2">
    <name type="scientific">Spiromyces aspiralis</name>
    <dbReference type="NCBI Taxonomy" id="68401"/>
    <lineage>
        <taxon>Eukaryota</taxon>
        <taxon>Fungi</taxon>
        <taxon>Fungi incertae sedis</taxon>
        <taxon>Zoopagomycota</taxon>
        <taxon>Kickxellomycotina</taxon>
        <taxon>Kickxellomycetes</taxon>
        <taxon>Kickxellales</taxon>
        <taxon>Kickxellaceae</taxon>
        <taxon>Spiromyces</taxon>
    </lineage>
</organism>
<comment type="caution">
    <text evidence="1">The sequence shown here is derived from an EMBL/GenBank/DDBJ whole genome shotgun (WGS) entry which is preliminary data.</text>
</comment>